<name>A0AAE1YAW0_9LAMI</name>
<proteinExistence type="predicted"/>
<organism evidence="12 13">
    <name type="scientific">Sesamum alatum</name>
    <dbReference type="NCBI Taxonomy" id="300844"/>
    <lineage>
        <taxon>Eukaryota</taxon>
        <taxon>Viridiplantae</taxon>
        <taxon>Streptophyta</taxon>
        <taxon>Embryophyta</taxon>
        <taxon>Tracheophyta</taxon>
        <taxon>Spermatophyta</taxon>
        <taxon>Magnoliopsida</taxon>
        <taxon>eudicotyledons</taxon>
        <taxon>Gunneridae</taxon>
        <taxon>Pentapetalae</taxon>
        <taxon>asterids</taxon>
        <taxon>lamiids</taxon>
        <taxon>Lamiales</taxon>
        <taxon>Pedaliaceae</taxon>
        <taxon>Sesamum</taxon>
    </lineage>
</organism>
<reference evidence="12" key="2">
    <citation type="journal article" date="2024" name="Plant">
        <title>Genomic evolution and insights into agronomic trait innovations of Sesamum species.</title>
        <authorList>
            <person name="Miao H."/>
            <person name="Wang L."/>
            <person name="Qu L."/>
            <person name="Liu H."/>
            <person name="Sun Y."/>
            <person name="Le M."/>
            <person name="Wang Q."/>
            <person name="Wei S."/>
            <person name="Zheng Y."/>
            <person name="Lin W."/>
            <person name="Duan Y."/>
            <person name="Cao H."/>
            <person name="Xiong S."/>
            <person name="Wang X."/>
            <person name="Wei L."/>
            <person name="Li C."/>
            <person name="Ma Q."/>
            <person name="Ju M."/>
            <person name="Zhao R."/>
            <person name="Li G."/>
            <person name="Mu C."/>
            <person name="Tian Q."/>
            <person name="Mei H."/>
            <person name="Zhang T."/>
            <person name="Gao T."/>
            <person name="Zhang H."/>
        </authorList>
    </citation>
    <scope>NUCLEOTIDE SEQUENCE</scope>
    <source>
        <strain evidence="12">3651</strain>
    </source>
</reference>
<evidence type="ECO:0000256" key="2">
    <source>
        <dbReference type="ARBA" id="ARBA00012513"/>
    </source>
</evidence>
<accession>A0AAE1YAW0</accession>
<comment type="catalytic activity">
    <reaction evidence="7">
        <text>L-threonyl-[protein] + ATP = O-phospho-L-threonyl-[protein] + ADP + H(+)</text>
        <dbReference type="Rhea" id="RHEA:46608"/>
        <dbReference type="Rhea" id="RHEA-COMP:11060"/>
        <dbReference type="Rhea" id="RHEA-COMP:11605"/>
        <dbReference type="ChEBI" id="CHEBI:15378"/>
        <dbReference type="ChEBI" id="CHEBI:30013"/>
        <dbReference type="ChEBI" id="CHEBI:30616"/>
        <dbReference type="ChEBI" id="CHEBI:61977"/>
        <dbReference type="ChEBI" id="CHEBI:456216"/>
        <dbReference type="EC" id="2.7.11.1"/>
    </reaction>
</comment>
<dbReference type="EMBL" id="JACGWO010000005">
    <property type="protein sequence ID" value="KAK4426881.1"/>
    <property type="molecule type" value="Genomic_DNA"/>
</dbReference>
<comment type="subcellular location">
    <subcellularLocation>
        <location evidence="1">Membrane</location>
        <topology evidence="1">Single-pass membrane protein</topology>
    </subcellularLocation>
</comment>
<evidence type="ECO:0000259" key="11">
    <source>
        <dbReference type="PROSITE" id="PS50011"/>
    </source>
</evidence>
<dbReference type="PANTHER" id="PTHR46008">
    <property type="entry name" value="LEAF RUST 10 DISEASE-RESISTANCE LOCUS RECEPTOR-LIKE PROTEIN KINASE-LIKE 1.4"/>
    <property type="match status" value="1"/>
</dbReference>
<dbReference type="GO" id="GO:0016020">
    <property type="term" value="C:membrane"/>
    <property type="evidence" value="ECO:0007669"/>
    <property type="project" value="UniProtKB-SubCell"/>
</dbReference>
<keyword evidence="6" id="KW-0325">Glycoprotein</keyword>
<evidence type="ECO:0000256" key="9">
    <source>
        <dbReference type="PROSITE-ProRule" id="PRU10141"/>
    </source>
</evidence>
<keyword evidence="4 9" id="KW-0547">Nucleotide-binding</keyword>
<dbReference type="PROSITE" id="PS00107">
    <property type="entry name" value="PROTEIN_KINASE_ATP"/>
    <property type="match status" value="1"/>
</dbReference>
<dbReference type="SUPFAM" id="SSF56112">
    <property type="entry name" value="Protein kinase-like (PK-like)"/>
    <property type="match status" value="1"/>
</dbReference>
<evidence type="ECO:0000256" key="7">
    <source>
        <dbReference type="ARBA" id="ARBA00047899"/>
    </source>
</evidence>
<keyword evidence="10" id="KW-1133">Transmembrane helix</keyword>
<dbReference type="GO" id="GO:0030247">
    <property type="term" value="F:polysaccharide binding"/>
    <property type="evidence" value="ECO:0007669"/>
    <property type="project" value="InterPro"/>
</dbReference>
<dbReference type="Proteomes" id="UP001293254">
    <property type="component" value="Unassembled WGS sequence"/>
</dbReference>
<evidence type="ECO:0000256" key="6">
    <source>
        <dbReference type="ARBA" id="ARBA00023180"/>
    </source>
</evidence>
<dbReference type="Pfam" id="PF00069">
    <property type="entry name" value="Pkinase"/>
    <property type="match status" value="1"/>
</dbReference>
<keyword evidence="12" id="KW-0808">Transferase</keyword>
<dbReference type="GO" id="GO:0004674">
    <property type="term" value="F:protein serine/threonine kinase activity"/>
    <property type="evidence" value="ECO:0007669"/>
    <property type="project" value="UniProtKB-EC"/>
</dbReference>
<dbReference type="Pfam" id="PF13947">
    <property type="entry name" value="GUB_WAK_bind"/>
    <property type="match status" value="1"/>
</dbReference>
<dbReference type="AlphaFoldDB" id="A0AAE1YAW0"/>
<keyword evidence="10" id="KW-0472">Membrane</keyword>
<comment type="caution">
    <text evidence="12">The sequence shown here is derived from an EMBL/GenBank/DDBJ whole genome shotgun (WGS) entry which is preliminary data.</text>
</comment>
<keyword evidence="10" id="KW-0812">Transmembrane</keyword>
<keyword evidence="5 9" id="KW-0067">ATP-binding</keyword>
<dbReference type="InterPro" id="IPR025287">
    <property type="entry name" value="WAK_GUB"/>
</dbReference>
<evidence type="ECO:0000256" key="3">
    <source>
        <dbReference type="ARBA" id="ARBA00022729"/>
    </source>
</evidence>
<evidence type="ECO:0000256" key="10">
    <source>
        <dbReference type="SAM" id="Phobius"/>
    </source>
</evidence>
<dbReference type="Pfam" id="PF14380">
    <property type="entry name" value="WAK_assoc"/>
    <property type="match status" value="1"/>
</dbReference>
<reference evidence="12" key="1">
    <citation type="submission" date="2020-06" db="EMBL/GenBank/DDBJ databases">
        <authorList>
            <person name="Li T."/>
            <person name="Hu X."/>
            <person name="Zhang T."/>
            <person name="Song X."/>
            <person name="Zhang H."/>
            <person name="Dai N."/>
            <person name="Sheng W."/>
            <person name="Hou X."/>
            <person name="Wei L."/>
        </authorList>
    </citation>
    <scope>NUCLEOTIDE SEQUENCE</scope>
    <source>
        <strain evidence="12">3651</strain>
        <tissue evidence="12">Leaf</tissue>
    </source>
</reference>
<dbReference type="InterPro" id="IPR000719">
    <property type="entry name" value="Prot_kinase_dom"/>
</dbReference>
<dbReference type="PROSITE" id="PS50011">
    <property type="entry name" value="PROTEIN_KINASE_DOM"/>
    <property type="match status" value="1"/>
</dbReference>
<keyword evidence="12" id="KW-0675">Receptor</keyword>
<keyword evidence="12" id="KW-0418">Kinase</keyword>
<sequence length="462" mass="52295">MVLHHHSLFIYKKSFYVPITILLSTCLLEGYLSSSITSTTCLPQTCNGLNIKHPFWIPGLQESHCGRPRFNVTCHDNKPMIKINGEGFMIRDIVYENDTLLLANSNVFDADTKCPVPHHNFSVDGTPFSYGPATTDLFFFFNCTAPYDRETYAVDCATSAGRYSFAVFHVELLEHWNYSIGSCQAPVNAPVEGDGLDKLLKMNYTDVLEKGFVLQWEGRGCGSCHGSGSGLNLRLKIGIGVGAAAVGALMMCIIFFIYHRRYKKRYINSSFVSRGSSLYPSLTKDLEKAGIHIFNYRELEEATDRFDPKRELGDGGYGAVYKGKLQDGRVVAVKRLYENHYRRVEQFTNEVELLARLRHQNLPAIDITRHRHEINLSTMAISKIQNHALHELVDPHLGFESDYKVRTMIVAVAELAFRCLQNGRDMRPHMQDVVNFLQEIQSKDYSTDVLDIPADDIVSLEE</sequence>
<evidence type="ECO:0000256" key="1">
    <source>
        <dbReference type="ARBA" id="ARBA00004167"/>
    </source>
</evidence>
<dbReference type="InterPro" id="IPR017441">
    <property type="entry name" value="Protein_kinase_ATP_BS"/>
</dbReference>
<gene>
    <name evidence="12" type="ORF">Salat_1456900</name>
</gene>
<feature type="domain" description="Protein kinase" evidence="11">
    <location>
        <begin position="306"/>
        <end position="462"/>
    </location>
</feature>
<keyword evidence="3" id="KW-0732">Signal</keyword>
<evidence type="ECO:0000313" key="12">
    <source>
        <dbReference type="EMBL" id="KAK4426881.1"/>
    </source>
</evidence>
<dbReference type="PANTHER" id="PTHR46008:SF2">
    <property type="entry name" value="LEAF RUST 10 DISEASE-RESISTANCE LOCUS RECEPTOR-LIKE PROTEIN KINASE-LIKE 1.4"/>
    <property type="match status" value="1"/>
</dbReference>
<evidence type="ECO:0000256" key="4">
    <source>
        <dbReference type="ARBA" id="ARBA00022741"/>
    </source>
</evidence>
<dbReference type="InterPro" id="IPR011009">
    <property type="entry name" value="Kinase-like_dom_sf"/>
</dbReference>
<feature type="transmembrane region" description="Helical" evidence="10">
    <location>
        <begin position="237"/>
        <end position="258"/>
    </location>
</feature>
<dbReference type="EC" id="2.7.11.1" evidence="2"/>
<evidence type="ECO:0000256" key="5">
    <source>
        <dbReference type="ARBA" id="ARBA00022840"/>
    </source>
</evidence>
<evidence type="ECO:0000313" key="13">
    <source>
        <dbReference type="Proteomes" id="UP001293254"/>
    </source>
</evidence>
<feature type="binding site" evidence="9">
    <location>
        <position position="334"/>
    </location>
    <ligand>
        <name>ATP</name>
        <dbReference type="ChEBI" id="CHEBI:30616"/>
    </ligand>
</feature>
<comment type="catalytic activity">
    <reaction evidence="8">
        <text>L-seryl-[protein] + ATP = O-phospho-L-seryl-[protein] + ADP + H(+)</text>
        <dbReference type="Rhea" id="RHEA:17989"/>
        <dbReference type="Rhea" id="RHEA-COMP:9863"/>
        <dbReference type="Rhea" id="RHEA-COMP:11604"/>
        <dbReference type="ChEBI" id="CHEBI:15378"/>
        <dbReference type="ChEBI" id="CHEBI:29999"/>
        <dbReference type="ChEBI" id="CHEBI:30616"/>
        <dbReference type="ChEBI" id="CHEBI:83421"/>
        <dbReference type="ChEBI" id="CHEBI:456216"/>
        <dbReference type="EC" id="2.7.11.1"/>
    </reaction>
</comment>
<evidence type="ECO:0000256" key="8">
    <source>
        <dbReference type="ARBA" id="ARBA00048679"/>
    </source>
</evidence>
<protein>
    <recommendedName>
        <fullName evidence="2">non-specific serine/threonine protein kinase</fullName>
        <ecNumber evidence="2">2.7.11.1</ecNumber>
    </recommendedName>
</protein>
<dbReference type="Gene3D" id="3.30.200.20">
    <property type="entry name" value="Phosphorylase Kinase, domain 1"/>
    <property type="match status" value="1"/>
</dbReference>
<keyword evidence="13" id="KW-1185">Reference proteome</keyword>
<dbReference type="GO" id="GO:0005524">
    <property type="term" value="F:ATP binding"/>
    <property type="evidence" value="ECO:0007669"/>
    <property type="project" value="UniProtKB-UniRule"/>
</dbReference>
<dbReference type="InterPro" id="IPR032872">
    <property type="entry name" value="WAK_assoc_C"/>
</dbReference>